<dbReference type="NCBIfam" id="TIGR03965">
    <property type="entry name" value="mycofact_glyco"/>
    <property type="match status" value="1"/>
</dbReference>
<dbReference type="Proteomes" id="UP000636458">
    <property type="component" value="Unassembled WGS sequence"/>
</dbReference>
<comment type="caution">
    <text evidence="2">The sequence shown here is derived from an EMBL/GenBank/DDBJ whole genome shotgun (WGS) entry which is preliminary data.</text>
</comment>
<dbReference type="InterPro" id="IPR029044">
    <property type="entry name" value="Nucleotide-diphossugar_trans"/>
</dbReference>
<dbReference type="GO" id="GO:0016740">
    <property type="term" value="F:transferase activity"/>
    <property type="evidence" value="ECO:0007669"/>
    <property type="project" value="InterPro"/>
</dbReference>
<reference evidence="2" key="1">
    <citation type="submission" date="2021-01" db="EMBL/GenBank/DDBJ databases">
        <title>Lacisediminihabitans sp. nov. strain G11-30, isolated from Antarctic Soil.</title>
        <authorList>
            <person name="Li J."/>
        </authorList>
    </citation>
    <scope>NUCLEOTIDE SEQUENCE</scope>
    <source>
        <strain evidence="2">G11-30</strain>
    </source>
</reference>
<proteinExistence type="predicted"/>
<sequence length="469" mass="51031">MTLPAPHLPLGFTVELNRRARLTDGGRSLIGGSPTRVLYLTETAARLIVDGRVTVTDAASRALADRLLETAIADPVLASLPTPDPAEVTYVVPVYGRPAALERLLVSIGDGSRVIIVDDVSPDRAAIVEVAERFGADLVLLEQNHGPANARNVGLRRVTTPFVAFVDSDIVLDPAATPALLAHFADPRVALAAPRVLGLRDDRGLNWIGRYEEARSSLDLGIHPATVRPRSPVSWVPGAFLVGRVDAIGDGFSAEMREGEDVDFVWRLAADGWRIRFEPAARVWHEHRQTTRDWLGRKAFYGSSAHPLALRHPHDIAPAVLAPWSVGVIAALLAGRRWSVPVALVISTVAAVRIARRLGRSEHPYRVATRLTAAGVGASITQAMALLVRHWWPVAVIASFFSTSIRRALLLSAVVDAALEYRRTRPDLDPLRFGVARRLDDLAYGTGVWWSALKGRSVLALLPDIRSKF</sequence>
<dbReference type="AlphaFoldDB" id="A0A934SNB2"/>
<evidence type="ECO:0000313" key="2">
    <source>
        <dbReference type="EMBL" id="MBK4348566.1"/>
    </source>
</evidence>
<feature type="domain" description="Glycosyltransferase 2-like" evidence="1">
    <location>
        <begin position="91"/>
        <end position="208"/>
    </location>
</feature>
<name>A0A934SNB2_9MICO</name>
<dbReference type="PANTHER" id="PTHR43646">
    <property type="entry name" value="GLYCOSYLTRANSFERASE"/>
    <property type="match status" value="1"/>
</dbReference>
<dbReference type="Pfam" id="PF00535">
    <property type="entry name" value="Glycos_transf_2"/>
    <property type="match status" value="1"/>
</dbReference>
<organism evidence="2 3">
    <name type="scientific">Lacisediminihabitans changchengi</name>
    <dbReference type="NCBI Taxonomy" id="2787634"/>
    <lineage>
        <taxon>Bacteria</taxon>
        <taxon>Bacillati</taxon>
        <taxon>Actinomycetota</taxon>
        <taxon>Actinomycetes</taxon>
        <taxon>Micrococcales</taxon>
        <taxon>Microbacteriaceae</taxon>
        <taxon>Lacisediminihabitans</taxon>
    </lineage>
</organism>
<dbReference type="SUPFAM" id="SSF53448">
    <property type="entry name" value="Nucleotide-diphospho-sugar transferases"/>
    <property type="match status" value="1"/>
</dbReference>
<accession>A0A934SNB2</accession>
<evidence type="ECO:0000259" key="1">
    <source>
        <dbReference type="Pfam" id="PF00535"/>
    </source>
</evidence>
<dbReference type="InterPro" id="IPR023981">
    <property type="entry name" value="MftF"/>
</dbReference>
<dbReference type="EMBL" id="JAEPES010000004">
    <property type="protein sequence ID" value="MBK4348566.1"/>
    <property type="molecule type" value="Genomic_DNA"/>
</dbReference>
<dbReference type="RefSeq" id="WP_200556759.1">
    <property type="nucleotide sequence ID" value="NZ_JAEPES010000004.1"/>
</dbReference>
<dbReference type="PANTHER" id="PTHR43646:SF6">
    <property type="entry name" value="PRE-MYCOFACTOCIN GLYCOSYLTRANSFERASE"/>
    <property type="match status" value="1"/>
</dbReference>
<gene>
    <name evidence="2" type="primary">mftF</name>
    <name evidence="2" type="ORF">IV501_13060</name>
</gene>
<dbReference type="Gene3D" id="3.90.550.10">
    <property type="entry name" value="Spore Coat Polysaccharide Biosynthesis Protein SpsA, Chain A"/>
    <property type="match status" value="1"/>
</dbReference>
<keyword evidence="3" id="KW-1185">Reference proteome</keyword>
<evidence type="ECO:0000313" key="3">
    <source>
        <dbReference type="Proteomes" id="UP000636458"/>
    </source>
</evidence>
<dbReference type="InterPro" id="IPR001173">
    <property type="entry name" value="Glyco_trans_2-like"/>
</dbReference>
<protein>
    <submittedName>
        <fullName evidence="2">Mycofactocin biosynthesis glycosyltransferase MftF</fullName>
    </submittedName>
</protein>